<dbReference type="WBParaSite" id="PSU_v2.g16192.t1">
    <property type="protein sequence ID" value="PSU_v2.g16192.t1"/>
    <property type="gene ID" value="PSU_v2.g16192"/>
</dbReference>
<evidence type="ECO:0000313" key="2">
    <source>
        <dbReference type="WBParaSite" id="PSU_v2.g16192.t1"/>
    </source>
</evidence>
<name>A0A914YFQ9_9BILA</name>
<dbReference type="Proteomes" id="UP000887577">
    <property type="component" value="Unplaced"/>
</dbReference>
<accession>A0A914YFQ9</accession>
<proteinExistence type="predicted"/>
<dbReference type="AlphaFoldDB" id="A0A914YFQ9"/>
<evidence type="ECO:0000313" key="1">
    <source>
        <dbReference type="Proteomes" id="UP000887577"/>
    </source>
</evidence>
<keyword evidence="1" id="KW-1185">Reference proteome</keyword>
<organism evidence="1 2">
    <name type="scientific">Panagrolaimus superbus</name>
    <dbReference type="NCBI Taxonomy" id="310955"/>
    <lineage>
        <taxon>Eukaryota</taxon>
        <taxon>Metazoa</taxon>
        <taxon>Ecdysozoa</taxon>
        <taxon>Nematoda</taxon>
        <taxon>Chromadorea</taxon>
        <taxon>Rhabditida</taxon>
        <taxon>Tylenchina</taxon>
        <taxon>Panagrolaimomorpha</taxon>
        <taxon>Panagrolaimoidea</taxon>
        <taxon>Panagrolaimidae</taxon>
        <taxon>Panagrolaimus</taxon>
    </lineage>
</organism>
<reference evidence="2" key="1">
    <citation type="submission" date="2022-11" db="UniProtKB">
        <authorList>
            <consortium name="WormBaseParasite"/>
        </authorList>
    </citation>
    <scope>IDENTIFICATION</scope>
</reference>
<sequence length="143" mass="16213">MTDRASVETFNKLMKAAIGDSYLIIVTEIIQLHAHILNELESKEIDGVPISQRKFTARFWRAFITSVKKNSKNALAILKNPEFKSDDDFIKAWRNTSLDLLSYLDEFGAHGFVDDKTAAKFFTKNELTSPETVKKLLFHSSAA</sequence>
<protein>
    <submittedName>
        <fullName evidence="2">Uncharacterized protein</fullName>
    </submittedName>
</protein>